<dbReference type="AlphaFoldDB" id="A0A0F9GMX0"/>
<comment type="caution">
    <text evidence="2">The sequence shown here is derived from an EMBL/GenBank/DDBJ whole genome shotgun (WGS) entry which is preliminary data.</text>
</comment>
<gene>
    <name evidence="2" type="ORF">LCGC14_1807500</name>
</gene>
<keyword evidence="1" id="KW-1133">Transmembrane helix</keyword>
<dbReference type="EMBL" id="LAZR01017507">
    <property type="protein sequence ID" value="KKM00124.1"/>
    <property type="molecule type" value="Genomic_DNA"/>
</dbReference>
<accession>A0A0F9GMX0</accession>
<organism evidence="2">
    <name type="scientific">marine sediment metagenome</name>
    <dbReference type="NCBI Taxonomy" id="412755"/>
    <lineage>
        <taxon>unclassified sequences</taxon>
        <taxon>metagenomes</taxon>
        <taxon>ecological metagenomes</taxon>
    </lineage>
</organism>
<name>A0A0F9GMX0_9ZZZZ</name>
<protein>
    <submittedName>
        <fullName evidence="2">Uncharacterized protein</fullName>
    </submittedName>
</protein>
<reference evidence="2" key="1">
    <citation type="journal article" date="2015" name="Nature">
        <title>Complex archaea that bridge the gap between prokaryotes and eukaryotes.</title>
        <authorList>
            <person name="Spang A."/>
            <person name="Saw J.H."/>
            <person name="Jorgensen S.L."/>
            <person name="Zaremba-Niedzwiedzka K."/>
            <person name="Martijn J."/>
            <person name="Lind A.E."/>
            <person name="van Eijk R."/>
            <person name="Schleper C."/>
            <person name="Guy L."/>
            <person name="Ettema T.J."/>
        </authorList>
    </citation>
    <scope>NUCLEOTIDE SEQUENCE</scope>
</reference>
<feature type="transmembrane region" description="Helical" evidence="1">
    <location>
        <begin position="37"/>
        <end position="66"/>
    </location>
</feature>
<keyword evidence="1" id="KW-0812">Transmembrane</keyword>
<feature type="transmembrane region" description="Helical" evidence="1">
    <location>
        <begin position="7"/>
        <end position="25"/>
    </location>
</feature>
<proteinExistence type="predicted"/>
<keyword evidence="1" id="KW-0472">Membrane</keyword>
<evidence type="ECO:0000256" key="1">
    <source>
        <dbReference type="SAM" id="Phobius"/>
    </source>
</evidence>
<sequence>MKFLGGIGLWLGVWVMFIGGIIQIVNSVTPVVIASGIAWGLVKIMAASLIGVLSAAIFIAPGVLLIEDVGGYV</sequence>
<evidence type="ECO:0000313" key="2">
    <source>
        <dbReference type="EMBL" id="KKM00124.1"/>
    </source>
</evidence>